<sequence>MIRKASRNQGHTSHLLCLQGQHLRSSRLASRLTAHSSTFNGATSLSGSSTFLHKHRKEQRTRRGHQTSIRAALPVVSGIPVLGPLANLVLNPVLLVALYAIGATRFWRGYPKTTYSDSGASKTTLTAMWPVLFIVSQAYRENFKKAVK</sequence>
<dbReference type="EMBL" id="DF236963">
    <property type="protein sequence ID" value="GAQ78525.1"/>
    <property type="molecule type" value="Genomic_DNA"/>
</dbReference>
<keyword evidence="1" id="KW-0812">Transmembrane</keyword>
<evidence type="ECO:0000313" key="3">
    <source>
        <dbReference type="Proteomes" id="UP000054558"/>
    </source>
</evidence>
<keyword evidence="3" id="KW-1185">Reference proteome</keyword>
<dbReference type="Proteomes" id="UP000054558">
    <property type="component" value="Unassembled WGS sequence"/>
</dbReference>
<keyword evidence="1" id="KW-1133">Transmembrane helix</keyword>
<organism evidence="2 3">
    <name type="scientific">Klebsormidium nitens</name>
    <name type="common">Green alga</name>
    <name type="synonym">Ulothrix nitens</name>
    <dbReference type="NCBI Taxonomy" id="105231"/>
    <lineage>
        <taxon>Eukaryota</taxon>
        <taxon>Viridiplantae</taxon>
        <taxon>Streptophyta</taxon>
        <taxon>Klebsormidiophyceae</taxon>
        <taxon>Klebsormidiales</taxon>
        <taxon>Klebsormidiaceae</taxon>
        <taxon>Klebsormidium</taxon>
    </lineage>
</organism>
<evidence type="ECO:0000256" key="1">
    <source>
        <dbReference type="SAM" id="Phobius"/>
    </source>
</evidence>
<evidence type="ECO:0000313" key="2">
    <source>
        <dbReference type="EMBL" id="GAQ78525.1"/>
    </source>
</evidence>
<keyword evidence="1" id="KW-0472">Membrane</keyword>
<gene>
    <name evidence="2" type="ORF">KFL_000140450</name>
</gene>
<name>A0A1Y1HJ39_KLENI</name>
<feature type="transmembrane region" description="Helical" evidence="1">
    <location>
        <begin position="71"/>
        <end position="100"/>
    </location>
</feature>
<dbReference type="AlphaFoldDB" id="A0A1Y1HJ39"/>
<dbReference type="OMA" id="HGCRTRG"/>
<protein>
    <submittedName>
        <fullName evidence="2">Uncharacterized protein</fullName>
    </submittedName>
</protein>
<reference evidence="2 3" key="1">
    <citation type="journal article" date="2014" name="Nat. Commun.">
        <title>Klebsormidium flaccidum genome reveals primary factors for plant terrestrial adaptation.</title>
        <authorList>
            <person name="Hori K."/>
            <person name="Maruyama F."/>
            <person name="Fujisawa T."/>
            <person name="Togashi T."/>
            <person name="Yamamoto N."/>
            <person name="Seo M."/>
            <person name="Sato S."/>
            <person name="Yamada T."/>
            <person name="Mori H."/>
            <person name="Tajima N."/>
            <person name="Moriyama T."/>
            <person name="Ikeuchi M."/>
            <person name="Watanabe M."/>
            <person name="Wada H."/>
            <person name="Kobayashi K."/>
            <person name="Saito M."/>
            <person name="Masuda T."/>
            <person name="Sasaki-Sekimoto Y."/>
            <person name="Mashiguchi K."/>
            <person name="Awai K."/>
            <person name="Shimojima M."/>
            <person name="Masuda S."/>
            <person name="Iwai M."/>
            <person name="Nobusawa T."/>
            <person name="Narise T."/>
            <person name="Kondo S."/>
            <person name="Saito H."/>
            <person name="Sato R."/>
            <person name="Murakawa M."/>
            <person name="Ihara Y."/>
            <person name="Oshima-Yamada Y."/>
            <person name="Ohtaka K."/>
            <person name="Satoh M."/>
            <person name="Sonobe K."/>
            <person name="Ishii M."/>
            <person name="Ohtani R."/>
            <person name="Kanamori-Sato M."/>
            <person name="Honoki R."/>
            <person name="Miyazaki D."/>
            <person name="Mochizuki H."/>
            <person name="Umetsu J."/>
            <person name="Higashi K."/>
            <person name="Shibata D."/>
            <person name="Kamiya Y."/>
            <person name="Sato N."/>
            <person name="Nakamura Y."/>
            <person name="Tabata S."/>
            <person name="Ida S."/>
            <person name="Kurokawa K."/>
            <person name="Ohta H."/>
        </authorList>
    </citation>
    <scope>NUCLEOTIDE SEQUENCE [LARGE SCALE GENOMIC DNA]</scope>
    <source>
        <strain evidence="2 3">NIES-2285</strain>
    </source>
</reference>
<dbReference type="OrthoDB" id="5827at2759"/>
<proteinExistence type="predicted"/>
<accession>A0A1Y1HJ39</accession>